<dbReference type="GO" id="GO:0009073">
    <property type="term" value="P:aromatic amino acid family biosynthetic process"/>
    <property type="evidence" value="ECO:0007669"/>
    <property type="project" value="UniProtKB-KW"/>
</dbReference>
<evidence type="ECO:0000256" key="11">
    <source>
        <dbReference type="ARBA" id="ARBA00022723"/>
    </source>
</evidence>
<dbReference type="EC" id="4.2.3.4" evidence="7"/>
<evidence type="ECO:0000256" key="1">
    <source>
        <dbReference type="ARBA" id="ARBA00001393"/>
    </source>
</evidence>
<keyword evidence="14" id="KW-0520">NAD</keyword>
<evidence type="ECO:0000259" key="19">
    <source>
        <dbReference type="Pfam" id="PF24621"/>
    </source>
</evidence>
<dbReference type="GO" id="GO:0008652">
    <property type="term" value="P:amino acid biosynthetic process"/>
    <property type="evidence" value="ECO:0007669"/>
    <property type="project" value="UniProtKB-KW"/>
</dbReference>
<evidence type="ECO:0000256" key="7">
    <source>
        <dbReference type="ARBA" id="ARBA00013031"/>
    </source>
</evidence>
<dbReference type="PANTHER" id="PTHR43622:SF7">
    <property type="entry name" value="3-DEHYDROQUINATE SYNTHASE, CHLOROPLASTIC"/>
    <property type="match status" value="1"/>
</dbReference>
<reference evidence="20" key="1">
    <citation type="submission" date="2020-05" db="EMBL/GenBank/DDBJ databases">
        <authorList>
            <person name="Chiriac C."/>
            <person name="Salcher M."/>
            <person name="Ghai R."/>
            <person name="Kavagutti S V."/>
        </authorList>
    </citation>
    <scope>NUCLEOTIDE SEQUENCE</scope>
</reference>
<dbReference type="InterPro" id="IPR030963">
    <property type="entry name" value="DHQ_synth_fam"/>
</dbReference>
<dbReference type="InterPro" id="IPR016037">
    <property type="entry name" value="DHQ_synth_AroB"/>
</dbReference>
<organism evidence="20">
    <name type="scientific">freshwater metagenome</name>
    <dbReference type="NCBI Taxonomy" id="449393"/>
    <lineage>
        <taxon>unclassified sequences</taxon>
        <taxon>metagenomes</taxon>
        <taxon>ecological metagenomes</taxon>
    </lineage>
</organism>
<evidence type="ECO:0000256" key="15">
    <source>
        <dbReference type="ARBA" id="ARBA00023141"/>
    </source>
</evidence>
<evidence type="ECO:0000256" key="17">
    <source>
        <dbReference type="ARBA" id="ARBA00023285"/>
    </source>
</evidence>
<keyword evidence="15" id="KW-0057">Aromatic amino acid biosynthesis</keyword>
<comment type="cofactor">
    <cofactor evidence="3">
        <name>Co(2+)</name>
        <dbReference type="ChEBI" id="CHEBI:48828"/>
    </cofactor>
</comment>
<dbReference type="CDD" id="cd08195">
    <property type="entry name" value="DHQS"/>
    <property type="match status" value="1"/>
</dbReference>
<dbReference type="HAMAP" id="MF_00110">
    <property type="entry name" value="DHQ_synthase"/>
    <property type="match status" value="1"/>
</dbReference>
<dbReference type="GO" id="GO:0003856">
    <property type="term" value="F:3-dehydroquinate synthase activity"/>
    <property type="evidence" value="ECO:0007669"/>
    <property type="project" value="UniProtKB-EC"/>
</dbReference>
<keyword evidence="11" id="KW-0479">Metal-binding</keyword>
<keyword evidence="12" id="KW-0547">Nucleotide-binding</keyword>
<dbReference type="EMBL" id="CAEZSZ010000049">
    <property type="protein sequence ID" value="CAB4554658.1"/>
    <property type="molecule type" value="Genomic_DNA"/>
</dbReference>
<keyword evidence="9" id="KW-0963">Cytoplasm</keyword>
<dbReference type="SUPFAM" id="SSF56796">
    <property type="entry name" value="Dehydroquinate synthase-like"/>
    <property type="match status" value="1"/>
</dbReference>
<dbReference type="PANTHER" id="PTHR43622">
    <property type="entry name" value="3-DEHYDROQUINATE SYNTHASE"/>
    <property type="match status" value="1"/>
</dbReference>
<evidence type="ECO:0000256" key="16">
    <source>
        <dbReference type="ARBA" id="ARBA00023239"/>
    </source>
</evidence>
<keyword evidence="17" id="KW-0170">Cobalt</keyword>
<evidence type="ECO:0000256" key="12">
    <source>
        <dbReference type="ARBA" id="ARBA00022741"/>
    </source>
</evidence>
<feature type="domain" description="3-dehydroquinate synthase N-terminal" evidence="18">
    <location>
        <begin position="69"/>
        <end position="178"/>
    </location>
</feature>
<dbReference type="GO" id="GO:0005737">
    <property type="term" value="C:cytoplasm"/>
    <property type="evidence" value="ECO:0007669"/>
    <property type="project" value="UniProtKB-SubCell"/>
</dbReference>
<dbReference type="Gene3D" id="1.20.1090.10">
    <property type="entry name" value="Dehydroquinate synthase-like - alpha domain"/>
    <property type="match status" value="1"/>
</dbReference>
<keyword evidence="10" id="KW-0028">Amino-acid biosynthesis</keyword>
<comment type="cofactor">
    <cofactor evidence="2">
        <name>NAD(+)</name>
        <dbReference type="ChEBI" id="CHEBI:57540"/>
    </cofactor>
</comment>
<proteinExistence type="inferred from homology"/>
<keyword evidence="13" id="KW-0862">Zinc</keyword>
<evidence type="ECO:0000256" key="3">
    <source>
        <dbReference type="ARBA" id="ARBA00001941"/>
    </source>
</evidence>
<evidence type="ECO:0000259" key="18">
    <source>
        <dbReference type="Pfam" id="PF01761"/>
    </source>
</evidence>
<evidence type="ECO:0000256" key="2">
    <source>
        <dbReference type="ARBA" id="ARBA00001911"/>
    </source>
</evidence>
<dbReference type="NCBIfam" id="TIGR01357">
    <property type="entry name" value="aroB"/>
    <property type="match status" value="1"/>
</dbReference>
<comment type="catalytic activity">
    <reaction evidence="1">
        <text>7-phospho-2-dehydro-3-deoxy-D-arabino-heptonate = 3-dehydroquinate + phosphate</text>
        <dbReference type="Rhea" id="RHEA:21968"/>
        <dbReference type="ChEBI" id="CHEBI:32364"/>
        <dbReference type="ChEBI" id="CHEBI:43474"/>
        <dbReference type="ChEBI" id="CHEBI:58394"/>
        <dbReference type="EC" id="4.2.3.4"/>
    </reaction>
</comment>
<protein>
    <recommendedName>
        <fullName evidence="8">3-dehydroquinate synthase</fullName>
        <ecNumber evidence="7">4.2.3.4</ecNumber>
    </recommendedName>
</protein>
<dbReference type="GO" id="GO:0000166">
    <property type="term" value="F:nucleotide binding"/>
    <property type="evidence" value="ECO:0007669"/>
    <property type="project" value="UniProtKB-KW"/>
</dbReference>
<evidence type="ECO:0000313" key="20">
    <source>
        <dbReference type="EMBL" id="CAB4554658.1"/>
    </source>
</evidence>
<dbReference type="Pfam" id="PF24621">
    <property type="entry name" value="DHQS_C"/>
    <property type="match status" value="1"/>
</dbReference>
<comment type="subcellular location">
    <subcellularLocation>
        <location evidence="4">Cytoplasm</location>
    </subcellularLocation>
</comment>
<dbReference type="PIRSF" id="PIRSF001455">
    <property type="entry name" value="DHQ_synth"/>
    <property type="match status" value="1"/>
</dbReference>
<evidence type="ECO:0000256" key="5">
    <source>
        <dbReference type="ARBA" id="ARBA00004661"/>
    </source>
</evidence>
<name>A0A6J6CYB8_9ZZZZ</name>
<evidence type="ECO:0000256" key="10">
    <source>
        <dbReference type="ARBA" id="ARBA00022605"/>
    </source>
</evidence>
<evidence type="ECO:0000256" key="14">
    <source>
        <dbReference type="ARBA" id="ARBA00023027"/>
    </source>
</evidence>
<dbReference type="AlphaFoldDB" id="A0A6J6CYB8"/>
<evidence type="ECO:0000256" key="6">
    <source>
        <dbReference type="ARBA" id="ARBA00005412"/>
    </source>
</evidence>
<comment type="similarity">
    <text evidence="6">Belongs to the sugar phosphate cyclases superfamily. Dehydroquinate synthase family.</text>
</comment>
<sequence>MSIDKVITISGDVSCEVVIGRALLEEVCKSVSKNGKKVLVVHPVGLSPSAELLREALISAGFEAILAGVPDSEDAKRVEVAAFCWGIMGQSDFTRSDAVIGFGGGSTTDLAGFVAATWLRGVQLIQVPTTLLGMVDASIGGKTGINTAEGKNLVGAFYSPTRVIVDLDTLNTLPRNEILAGFAEVVKYGFISDPRILELIEQDVDNATNPSTDVFREIIERCVAIKAKVVSGDFKESGLREILNYGHTLGHAIEHAERYKWRHGAAISIGMVFVAELARIAGRLSDEVVDRHRSVLGLLGLPVSYPAAKWNQLVETMQRDKKSRAGALRFVVLDDIAKPTIMTAPTPEILHAAYQEILDS</sequence>
<feature type="domain" description="3-dehydroquinate synthase C-terminal" evidence="19">
    <location>
        <begin position="181"/>
        <end position="323"/>
    </location>
</feature>
<evidence type="ECO:0000256" key="4">
    <source>
        <dbReference type="ARBA" id="ARBA00004496"/>
    </source>
</evidence>
<evidence type="ECO:0000256" key="9">
    <source>
        <dbReference type="ARBA" id="ARBA00022490"/>
    </source>
</evidence>
<dbReference type="InterPro" id="IPR050071">
    <property type="entry name" value="Dehydroquinate_synthase"/>
</dbReference>
<dbReference type="GO" id="GO:0046872">
    <property type="term" value="F:metal ion binding"/>
    <property type="evidence" value="ECO:0007669"/>
    <property type="project" value="UniProtKB-KW"/>
</dbReference>
<keyword evidence="16" id="KW-0456">Lyase</keyword>
<evidence type="ECO:0000256" key="8">
    <source>
        <dbReference type="ARBA" id="ARBA00017684"/>
    </source>
</evidence>
<accession>A0A6J6CYB8</accession>
<dbReference type="InterPro" id="IPR030960">
    <property type="entry name" value="DHQS/DOIS_N"/>
</dbReference>
<dbReference type="InterPro" id="IPR056179">
    <property type="entry name" value="DHQS_C"/>
</dbReference>
<gene>
    <name evidence="20" type="ORF">UFOPK1561_00530</name>
</gene>
<dbReference type="Pfam" id="PF01761">
    <property type="entry name" value="DHQ_synthase"/>
    <property type="match status" value="1"/>
</dbReference>
<evidence type="ECO:0000256" key="13">
    <source>
        <dbReference type="ARBA" id="ARBA00022833"/>
    </source>
</evidence>
<comment type="pathway">
    <text evidence="5">Metabolic intermediate biosynthesis; chorismate biosynthesis; chorismate from D-erythrose 4-phosphate and phosphoenolpyruvate: step 2/7.</text>
</comment>
<dbReference type="Gene3D" id="3.40.50.1970">
    <property type="match status" value="1"/>
</dbReference>